<gene>
    <name evidence="1" type="ORF">LCGC14_0455780</name>
</gene>
<comment type="caution">
    <text evidence="1">The sequence shown here is derived from an EMBL/GenBank/DDBJ whole genome shotgun (WGS) entry which is preliminary data.</text>
</comment>
<proteinExistence type="predicted"/>
<dbReference type="AlphaFoldDB" id="A0A0F9SZJ1"/>
<protein>
    <submittedName>
        <fullName evidence="1">Uncharacterized protein</fullName>
    </submittedName>
</protein>
<organism evidence="1">
    <name type="scientific">marine sediment metagenome</name>
    <dbReference type="NCBI Taxonomy" id="412755"/>
    <lineage>
        <taxon>unclassified sequences</taxon>
        <taxon>metagenomes</taxon>
        <taxon>ecological metagenomes</taxon>
    </lineage>
</organism>
<accession>A0A0F9SZJ1</accession>
<dbReference type="EMBL" id="LAZR01000460">
    <property type="protein sequence ID" value="KKN68022.1"/>
    <property type="molecule type" value="Genomic_DNA"/>
</dbReference>
<evidence type="ECO:0000313" key="1">
    <source>
        <dbReference type="EMBL" id="KKN68022.1"/>
    </source>
</evidence>
<sequence length="114" mass="12823">MSKVLGTTRDGRARFHASGWDVQRVTVRHGVLVCNQCGHEHECDDELCFFFHPQRGQGPWVCPGECYVEQVESAARYRLATESFRRLGGAGRFPDEDEVEDDPLHTGIFTKVGA</sequence>
<name>A0A0F9SZJ1_9ZZZZ</name>
<reference evidence="1" key="1">
    <citation type="journal article" date="2015" name="Nature">
        <title>Complex archaea that bridge the gap between prokaryotes and eukaryotes.</title>
        <authorList>
            <person name="Spang A."/>
            <person name="Saw J.H."/>
            <person name="Jorgensen S.L."/>
            <person name="Zaremba-Niedzwiedzka K."/>
            <person name="Martijn J."/>
            <person name="Lind A.E."/>
            <person name="van Eijk R."/>
            <person name="Schleper C."/>
            <person name="Guy L."/>
            <person name="Ettema T.J."/>
        </authorList>
    </citation>
    <scope>NUCLEOTIDE SEQUENCE</scope>
</reference>